<dbReference type="PANTHER" id="PTHR30614">
    <property type="entry name" value="MEMBRANE COMPONENT OF AMINO ACID ABC TRANSPORTER"/>
    <property type="match status" value="1"/>
</dbReference>
<dbReference type="AlphaFoldDB" id="R4SP95"/>
<evidence type="ECO:0000259" key="10">
    <source>
        <dbReference type="PROSITE" id="PS50928"/>
    </source>
</evidence>
<dbReference type="CDD" id="cd06261">
    <property type="entry name" value="TM_PBP2"/>
    <property type="match status" value="1"/>
</dbReference>
<dbReference type="Pfam" id="PF00528">
    <property type="entry name" value="BPD_transp_1"/>
    <property type="match status" value="1"/>
</dbReference>
<dbReference type="InterPro" id="IPR035906">
    <property type="entry name" value="MetI-like_sf"/>
</dbReference>
<protein>
    <submittedName>
        <fullName evidence="11">Polar amino acid transport system permease protein</fullName>
    </submittedName>
</protein>
<dbReference type="InterPro" id="IPR010065">
    <property type="entry name" value="AA_ABC_transptr_permease_3TM"/>
</dbReference>
<name>R4SP95_9PSEU</name>
<dbReference type="PATRIC" id="fig|1156913.3.peg.1933"/>
<dbReference type="HOGENOM" id="CLU_019602_1_1_11"/>
<feature type="transmembrane region" description="Helical" evidence="9">
    <location>
        <begin position="25"/>
        <end position="54"/>
    </location>
</feature>
<dbReference type="InterPro" id="IPR043429">
    <property type="entry name" value="ArtM/GltK/GlnP/TcyL/YhdX-like"/>
</dbReference>
<keyword evidence="3 9" id="KW-0813">Transport</keyword>
<evidence type="ECO:0000256" key="2">
    <source>
        <dbReference type="ARBA" id="ARBA00010072"/>
    </source>
</evidence>
<dbReference type="Gene3D" id="1.10.3720.10">
    <property type="entry name" value="MetI-like"/>
    <property type="match status" value="1"/>
</dbReference>
<dbReference type="GO" id="GO:0022857">
    <property type="term" value="F:transmembrane transporter activity"/>
    <property type="evidence" value="ECO:0007669"/>
    <property type="project" value="InterPro"/>
</dbReference>
<keyword evidence="5 9" id="KW-0812">Transmembrane</keyword>
<evidence type="ECO:0000256" key="3">
    <source>
        <dbReference type="ARBA" id="ARBA00022448"/>
    </source>
</evidence>
<dbReference type="NCBIfam" id="TIGR01726">
    <property type="entry name" value="HEQRo_perm_3TM"/>
    <property type="match status" value="1"/>
</dbReference>
<dbReference type="KEGG" id="aoi:AORI_1887"/>
<reference evidence="11 12" key="1">
    <citation type="journal article" date="2013" name="BMC Genomics">
        <title>ContigScape: a Cytoscape plugin facilitating microbial genome gap closing.</title>
        <authorList>
            <person name="Tang B."/>
            <person name="Wang Q."/>
            <person name="Yang M."/>
            <person name="Xie F."/>
            <person name="Zhu Y."/>
            <person name="Zhuo Y."/>
            <person name="Wang S."/>
            <person name="Gao H."/>
            <person name="Ding X."/>
            <person name="Zhang L."/>
            <person name="Zhao G."/>
            <person name="Zheng H."/>
        </authorList>
    </citation>
    <scope>NUCLEOTIDE SEQUENCE [LARGE SCALE GENOMIC DNA]</scope>
    <source>
        <strain evidence="11 12">HCCB10007</strain>
    </source>
</reference>
<evidence type="ECO:0000256" key="5">
    <source>
        <dbReference type="ARBA" id="ARBA00022692"/>
    </source>
</evidence>
<dbReference type="InterPro" id="IPR000515">
    <property type="entry name" value="MetI-like"/>
</dbReference>
<keyword evidence="8 9" id="KW-0472">Membrane</keyword>
<proteinExistence type="inferred from homology"/>
<keyword evidence="7 9" id="KW-1133">Transmembrane helix</keyword>
<dbReference type="Proteomes" id="UP000013968">
    <property type="component" value="Chromosome"/>
</dbReference>
<comment type="subcellular location">
    <subcellularLocation>
        <location evidence="1 9">Cell membrane</location>
        <topology evidence="1 9">Multi-pass membrane protein</topology>
    </subcellularLocation>
</comment>
<keyword evidence="4" id="KW-1003">Cell membrane</keyword>
<sequence length="229" mass="24542">MGEGMAATDYTFDWTYLFTGEALDAALGGLAFTAGLSVVSLLAGSVVGLFCALVRANNVPVLAQLAYAYTEFFRTTPGLVQLIWIFYALPILLGVELPVISAGVLALTLNSGAVLGEVFRAGITSVGPGQLEAAAVLRFTRLQTISHVILPQAFRHVLPALATTLILLIKESSLLSVIAVPEITYRAQSIVNATFRPLEVYTLLAVMYFVVTYPLSMLSGRLERKLAMV</sequence>
<dbReference type="GO" id="GO:0006865">
    <property type="term" value="P:amino acid transport"/>
    <property type="evidence" value="ECO:0007669"/>
    <property type="project" value="UniProtKB-KW"/>
</dbReference>
<evidence type="ECO:0000256" key="6">
    <source>
        <dbReference type="ARBA" id="ARBA00022970"/>
    </source>
</evidence>
<gene>
    <name evidence="11" type="ORF">AORI_1887</name>
</gene>
<accession>R4SP95</accession>
<feature type="transmembrane region" description="Helical" evidence="9">
    <location>
        <begin position="82"/>
        <end position="106"/>
    </location>
</feature>
<keyword evidence="6" id="KW-0029">Amino-acid transport</keyword>
<evidence type="ECO:0000256" key="9">
    <source>
        <dbReference type="RuleBase" id="RU363032"/>
    </source>
</evidence>
<evidence type="ECO:0000256" key="7">
    <source>
        <dbReference type="ARBA" id="ARBA00022989"/>
    </source>
</evidence>
<dbReference type="GO" id="GO:0043190">
    <property type="term" value="C:ATP-binding cassette (ABC) transporter complex"/>
    <property type="evidence" value="ECO:0007669"/>
    <property type="project" value="InterPro"/>
</dbReference>
<evidence type="ECO:0000313" key="11">
    <source>
        <dbReference type="EMBL" id="AGM04475.1"/>
    </source>
</evidence>
<evidence type="ECO:0000313" key="12">
    <source>
        <dbReference type="Proteomes" id="UP000013968"/>
    </source>
</evidence>
<organism evidence="11 12">
    <name type="scientific">Amycolatopsis keratiniphila</name>
    <dbReference type="NCBI Taxonomy" id="129921"/>
    <lineage>
        <taxon>Bacteria</taxon>
        <taxon>Bacillati</taxon>
        <taxon>Actinomycetota</taxon>
        <taxon>Actinomycetes</taxon>
        <taxon>Pseudonocardiales</taxon>
        <taxon>Pseudonocardiaceae</taxon>
        <taxon>Amycolatopsis</taxon>
        <taxon>Amycolatopsis japonica group</taxon>
    </lineage>
</organism>
<feature type="transmembrane region" description="Helical" evidence="9">
    <location>
        <begin position="200"/>
        <end position="218"/>
    </location>
</feature>
<evidence type="ECO:0000256" key="4">
    <source>
        <dbReference type="ARBA" id="ARBA00022475"/>
    </source>
</evidence>
<feature type="domain" description="ABC transmembrane type-1" evidence="10">
    <location>
        <begin position="30"/>
        <end position="219"/>
    </location>
</feature>
<dbReference type="PANTHER" id="PTHR30614:SF20">
    <property type="entry name" value="GLUTAMINE TRANSPORT SYSTEM PERMEASE PROTEIN GLNP"/>
    <property type="match status" value="1"/>
</dbReference>
<dbReference type="EMBL" id="CP003410">
    <property type="protein sequence ID" value="AGM04475.1"/>
    <property type="molecule type" value="Genomic_DNA"/>
</dbReference>
<evidence type="ECO:0000256" key="8">
    <source>
        <dbReference type="ARBA" id="ARBA00023136"/>
    </source>
</evidence>
<comment type="similarity">
    <text evidence="2">Belongs to the binding-protein-dependent transport system permease family. HisMQ subfamily.</text>
</comment>
<keyword evidence="12" id="KW-1185">Reference proteome</keyword>
<dbReference type="SUPFAM" id="SSF161098">
    <property type="entry name" value="MetI-like"/>
    <property type="match status" value="1"/>
</dbReference>
<evidence type="ECO:0000256" key="1">
    <source>
        <dbReference type="ARBA" id="ARBA00004651"/>
    </source>
</evidence>
<dbReference type="PROSITE" id="PS50928">
    <property type="entry name" value="ABC_TM1"/>
    <property type="match status" value="1"/>
</dbReference>